<reference evidence="2" key="1">
    <citation type="journal article" date="2013" name="Environ. Microbiol.">
        <title>Microbiota from the distal guts of lean and obese adolescents exhibit partial functional redundancy besides clear differences in community structure.</title>
        <authorList>
            <person name="Ferrer M."/>
            <person name="Ruiz A."/>
            <person name="Lanza F."/>
            <person name="Haange S.B."/>
            <person name="Oberbach A."/>
            <person name="Till H."/>
            <person name="Bargiela R."/>
            <person name="Campoy C."/>
            <person name="Segura M.T."/>
            <person name="Richter M."/>
            <person name="von Bergen M."/>
            <person name="Seifert J."/>
            <person name="Suarez A."/>
        </authorList>
    </citation>
    <scope>NUCLEOTIDE SEQUENCE</scope>
</reference>
<gene>
    <name evidence="2" type="ORF">OBE_17385</name>
</gene>
<feature type="compositionally biased region" description="Basic residues" evidence="1">
    <location>
        <begin position="186"/>
        <end position="197"/>
    </location>
</feature>
<name>K1SB29_9ZZZZ</name>
<organism evidence="2">
    <name type="scientific">human gut metagenome</name>
    <dbReference type="NCBI Taxonomy" id="408170"/>
    <lineage>
        <taxon>unclassified sequences</taxon>
        <taxon>metagenomes</taxon>
        <taxon>organismal metagenomes</taxon>
    </lineage>
</organism>
<accession>K1SB29</accession>
<comment type="caution">
    <text evidence="2">The sequence shown here is derived from an EMBL/GenBank/DDBJ whole genome shotgun (WGS) entry which is preliminary data.</text>
</comment>
<protein>
    <submittedName>
        <fullName evidence="2">Uncharacterized protein</fullName>
    </submittedName>
</protein>
<evidence type="ECO:0000256" key="1">
    <source>
        <dbReference type="SAM" id="MobiDB-lite"/>
    </source>
</evidence>
<proteinExistence type="predicted"/>
<dbReference type="AlphaFoldDB" id="K1SB29"/>
<evidence type="ECO:0000313" key="2">
    <source>
        <dbReference type="EMBL" id="EKC44611.1"/>
    </source>
</evidence>
<sequence>MIKEPRLRFTEEERADPALEKPIRKAEKAAAKADKAQAKIPKKQVKRAEVDPKTGKVTTKLVLEDKPRPPSKLSHTVRDAPGNAVAGKLHQEIRKTEDDNVGVESAHKSEEAVETGVHLVREGYRSHKLKPYRKAAQAERKLEKANIEALFQKSVYENPAAASNPLSRWQQKQQIKKQYAAAKTGRTVRRERRRCRPKDRQGGQDGQGESPAGRGLCDAPQKGLWHRAGDFPAGLPAAQHHVLLLHDGAEHRFGDLRHHLPLR</sequence>
<feature type="region of interest" description="Disordered" evidence="1">
    <location>
        <begin position="32"/>
        <end position="53"/>
    </location>
</feature>
<feature type="region of interest" description="Disordered" evidence="1">
    <location>
        <begin position="183"/>
        <end position="221"/>
    </location>
</feature>
<dbReference type="EMBL" id="AJWZ01011608">
    <property type="protein sequence ID" value="EKC44611.1"/>
    <property type="molecule type" value="Genomic_DNA"/>
</dbReference>